<reference evidence="2" key="1">
    <citation type="submission" date="2016-06" db="EMBL/GenBank/DDBJ databases">
        <authorList>
            <person name="Petersen J."/>
            <person name="Sayavedra L."/>
        </authorList>
    </citation>
    <scope>NUCLEOTIDE SEQUENCE [LARGE SCALE GENOMIC DNA]</scope>
    <source>
        <strain evidence="2">BazSymA</strain>
    </source>
</reference>
<dbReference type="AlphaFoldDB" id="A0A1H6KJ22"/>
<gene>
    <name evidence="1" type="ORF">BAZSYMA_ACONTIG08627_0</name>
</gene>
<organism evidence="1 2">
    <name type="scientific">Bathymodiolus azoricus thioautotrophic gill symbiont</name>
    <dbReference type="NCBI Taxonomy" id="235205"/>
    <lineage>
        <taxon>Bacteria</taxon>
        <taxon>Pseudomonadati</taxon>
        <taxon>Pseudomonadota</taxon>
        <taxon>Gammaproteobacteria</taxon>
        <taxon>sulfur-oxidizing symbionts</taxon>
    </lineage>
</organism>
<evidence type="ECO:0000313" key="1">
    <source>
        <dbReference type="EMBL" id="SEH73329.1"/>
    </source>
</evidence>
<evidence type="ECO:0000313" key="2">
    <source>
        <dbReference type="Proteomes" id="UP000198988"/>
    </source>
</evidence>
<name>A0A1H6KJ22_9GAMM</name>
<accession>A0A1H6KJ22</accession>
<sequence length="34" mass="3748">MGERLAGYECSRFGGVGYMAHCAMDGENDFRFIG</sequence>
<protein>
    <submittedName>
        <fullName evidence="1">Uncharacterized protein</fullName>
    </submittedName>
</protein>
<proteinExistence type="predicted"/>
<dbReference type="EMBL" id="CDSC02000144">
    <property type="protein sequence ID" value="SEH73329.1"/>
    <property type="molecule type" value="Genomic_DNA"/>
</dbReference>
<dbReference type="Proteomes" id="UP000198988">
    <property type="component" value="Unassembled WGS sequence"/>
</dbReference>